<protein>
    <submittedName>
        <fullName evidence="2">Uncharacterized protein</fullName>
    </submittedName>
</protein>
<dbReference type="Proteomes" id="UP000182635">
    <property type="component" value="Unassembled WGS sequence"/>
</dbReference>
<reference evidence="3" key="1">
    <citation type="submission" date="2016-10" db="EMBL/GenBank/DDBJ databases">
        <authorList>
            <person name="Varghese N."/>
            <person name="Submissions S."/>
        </authorList>
    </citation>
    <scope>NUCLEOTIDE SEQUENCE [LARGE SCALE GENOMIC DNA]</scope>
    <source>
        <strain evidence="3">DSM 20403</strain>
    </source>
</reference>
<feature type="transmembrane region" description="Helical" evidence="1">
    <location>
        <begin position="207"/>
        <end position="231"/>
    </location>
</feature>
<keyword evidence="1" id="KW-0472">Membrane</keyword>
<evidence type="ECO:0000313" key="3">
    <source>
        <dbReference type="Proteomes" id="UP000182635"/>
    </source>
</evidence>
<keyword evidence="1" id="KW-1133">Transmembrane helix</keyword>
<name>A0A1I2T3Y0_9LACO</name>
<proteinExistence type="predicted"/>
<dbReference type="RefSeq" id="WP_046922215.1">
    <property type="nucleotide sequence ID" value="NZ_AYYL01000075.1"/>
</dbReference>
<organism evidence="2 3">
    <name type="scientific">Ligilactobacillus ruminis DSM 20403 = NBRC 102161</name>
    <dbReference type="NCBI Taxonomy" id="1423798"/>
    <lineage>
        <taxon>Bacteria</taxon>
        <taxon>Bacillati</taxon>
        <taxon>Bacillota</taxon>
        <taxon>Bacilli</taxon>
        <taxon>Lactobacillales</taxon>
        <taxon>Lactobacillaceae</taxon>
        <taxon>Ligilactobacillus</taxon>
    </lineage>
</organism>
<sequence>MSNIEDIFRSCIDHVNDRPDKRDSDFVDFLEEISKHVEVCKDYKEISRVVYSMESEEFELLEKFFGVNDRQENTFSGIFENMQLTEKEKDNMIHFERHVILSCQQRDYLTKMSDSVSEKVKRTQNKVTKIYSEFVGILGVFTALSFALMGSVQVFGNLLSNVSNPNIRTIGYVLVVAGAYLLLIYLVVSMLFIGMKKVFEGNSKYDLSDTFTLVIIVVSAALIIFGFLMVVF</sequence>
<keyword evidence="1" id="KW-0812">Transmembrane</keyword>
<dbReference type="EMBL" id="FOPI01000045">
    <property type="protein sequence ID" value="SFG58819.1"/>
    <property type="molecule type" value="Genomic_DNA"/>
</dbReference>
<evidence type="ECO:0000256" key="1">
    <source>
        <dbReference type="SAM" id="Phobius"/>
    </source>
</evidence>
<dbReference type="OrthoDB" id="2330169at2"/>
<evidence type="ECO:0000313" key="2">
    <source>
        <dbReference type="EMBL" id="SFG58819.1"/>
    </source>
</evidence>
<gene>
    <name evidence="2" type="ORF">SAMN02910432_01949</name>
</gene>
<feature type="transmembrane region" description="Helical" evidence="1">
    <location>
        <begin position="170"/>
        <end position="195"/>
    </location>
</feature>
<accession>A0A1I2T3Y0</accession>
<feature type="transmembrane region" description="Helical" evidence="1">
    <location>
        <begin position="130"/>
        <end position="150"/>
    </location>
</feature>
<dbReference type="AlphaFoldDB" id="A0A1I2T3Y0"/>